<dbReference type="Gene3D" id="3.20.20.100">
    <property type="entry name" value="NADP-dependent oxidoreductase domain"/>
    <property type="match status" value="1"/>
</dbReference>
<dbReference type="InterPro" id="IPR020471">
    <property type="entry name" value="AKR"/>
</dbReference>
<dbReference type="InterPro" id="IPR036812">
    <property type="entry name" value="NAD(P)_OxRdtase_dom_sf"/>
</dbReference>
<comment type="caution">
    <text evidence="3">The sequence shown here is derived from an EMBL/GenBank/DDBJ whole genome shotgun (WGS) entry which is preliminary data.</text>
</comment>
<keyword evidence="1" id="KW-0560">Oxidoreductase</keyword>
<protein>
    <submittedName>
        <fullName evidence="3">Aldo/keto reductase</fullName>
    </submittedName>
</protein>
<dbReference type="RefSeq" id="WP_311822982.1">
    <property type="nucleotide sequence ID" value="NZ_JARPYF010000008.1"/>
</dbReference>
<proteinExistence type="predicted"/>
<dbReference type="InterPro" id="IPR023210">
    <property type="entry name" value="NADP_OxRdtase_dom"/>
</dbReference>
<reference evidence="3 4" key="1">
    <citation type="submission" date="2023-03" db="EMBL/GenBank/DDBJ databases">
        <authorList>
            <person name="Shen W."/>
            <person name="Cai J."/>
        </authorList>
    </citation>
    <scope>NUCLEOTIDE SEQUENCE [LARGE SCALE GENOMIC DNA]</scope>
    <source>
        <strain evidence="3 4">D6-4</strain>
    </source>
</reference>
<dbReference type="Proteomes" id="UP001252875">
    <property type="component" value="Unassembled WGS sequence"/>
</dbReference>
<keyword evidence="4" id="KW-1185">Reference proteome</keyword>
<sequence length="297" mass="33405">MDKIEIGNDLKVSKIGLGTINFGTKLDANAAHLLLSKYVDLGGNFLDTANNYAVWNGGDGGESERTIGEWLKQTKRREEMVIATKLGALATSKEKGFSKVEGLKRDVLLRSVERSLKNLQTDRIDLLYLHIDDFSVSQKEVMGTLADLVRQGVVKEIGCSNFFAWRIERARLICQEKGWPFFSAIQQRYSFLSPSATADLFPQVALNRDMASYLQNYPQLKLVAYSPLLKGQYNADQILDPAYDSLENRERLSFVRKQSKPNSWVLKHITDQFGGSAALVTTSSIKHLKEIMEDADF</sequence>
<evidence type="ECO:0000313" key="3">
    <source>
        <dbReference type="EMBL" id="MDT2600927.1"/>
    </source>
</evidence>
<name>A0ABU3F1C9_9ENTE</name>
<feature type="domain" description="NADP-dependent oxidoreductase" evidence="2">
    <location>
        <begin position="14"/>
        <end position="293"/>
    </location>
</feature>
<dbReference type="SUPFAM" id="SSF51430">
    <property type="entry name" value="NAD(P)-linked oxidoreductase"/>
    <property type="match status" value="1"/>
</dbReference>
<dbReference type="EMBL" id="JARPYI010000008">
    <property type="protein sequence ID" value="MDT2600927.1"/>
    <property type="molecule type" value="Genomic_DNA"/>
</dbReference>
<dbReference type="Pfam" id="PF00248">
    <property type="entry name" value="Aldo_ket_red"/>
    <property type="match status" value="1"/>
</dbReference>
<gene>
    <name evidence="3" type="ORF">P7D85_14165</name>
</gene>
<evidence type="ECO:0000256" key="1">
    <source>
        <dbReference type="ARBA" id="ARBA00023002"/>
    </source>
</evidence>
<dbReference type="InterPro" id="IPR050523">
    <property type="entry name" value="AKR_Detox_Biosynth"/>
</dbReference>
<dbReference type="PANTHER" id="PTHR43364:SF4">
    <property type="entry name" value="NAD(P)-LINKED OXIDOREDUCTASE SUPERFAMILY PROTEIN"/>
    <property type="match status" value="1"/>
</dbReference>
<accession>A0ABU3F1C9</accession>
<dbReference type="PRINTS" id="PR00069">
    <property type="entry name" value="ALDKETRDTASE"/>
</dbReference>
<evidence type="ECO:0000259" key="2">
    <source>
        <dbReference type="Pfam" id="PF00248"/>
    </source>
</evidence>
<dbReference type="PANTHER" id="PTHR43364">
    <property type="entry name" value="NADH-SPECIFIC METHYLGLYOXAL REDUCTASE-RELATED"/>
    <property type="match status" value="1"/>
</dbReference>
<evidence type="ECO:0000313" key="4">
    <source>
        <dbReference type="Proteomes" id="UP001252875"/>
    </source>
</evidence>
<organism evidence="3 4">
    <name type="scientific">Enterococcus hulanensis</name>
    <dbReference type="NCBI Taxonomy" id="2559929"/>
    <lineage>
        <taxon>Bacteria</taxon>
        <taxon>Bacillati</taxon>
        <taxon>Bacillota</taxon>
        <taxon>Bacilli</taxon>
        <taxon>Lactobacillales</taxon>
        <taxon>Enterococcaceae</taxon>
        <taxon>Enterococcus</taxon>
    </lineage>
</organism>